<sequence length="383" mass="44361">MGEEKDKVKDAEEHLRLLAEETDEYFYNLRTAEISANKQFTPFLTVAGSMWDNLTENLRTLVFYFKLLVSGVLFLVFDKYLYSVSSLPLKGKIAVGILVVIPFLMYWRRVTIDRMTTPGDDLFHFGSFEKFRKVEHKAFSKLISQKFSPKSFKEDLRKVSLDEKIIEDYSQGSSHLRETNLTYIQLLKEYKEAADKVSDNLELTERERNLYAEKTKQMSAMIEQLRTSFKSIASQDFNKNALNNLSIGFNYSIYELEGDFFKVSNFGGVNESELPDNIRTSETTNEIIKAYKKGEDEFRGEKNYLMYIPVSTNVKVVVQLHLDNEMIEKLNDELHPEHNLAKISIQIAFKQFWICLFVYHTTKRLIEATTVPHDGSEGVGKNA</sequence>
<feature type="transmembrane region" description="Helical" evidence="1">
    <location>
        <begin position="58"/>
        <end position="77"/>
    </location>
</feature>
<dbReference type="EMBL" id="JARAOX010000219">
    <property type="protein sequence ID" value="MDD9785885.1"/>
    <property type="molecule type" value="Genomic_DNA"/>
</dbReference>
<organism evidence="2 3">
    <name type="scientific">Priestia megaterium</name>
    <name type="common">Bacillus megaterium</name>
    <dbReference type="NCBI Taxonomy" id="1404"/>
    <lineage>
        <taxon>Bacteria</taxon>
        <taxon>Bacillati</taxon>
        <taxon>Bacillota</taxon>
        <taxon>Bacilli</taxon>
        <taxon>Bacillales</taxon>
        <taxon>Bacillaceae</taxon>
        <taxon>Priestia</taxon>
    </lineage>
</organism>
<keyword evidence="1" id="KW-0472">Membrane</keyword>
<name>A0ABD4X069_PRIMG</name>
<evidence type="ECO:0000313" key="3">
    <source>
        <dbReference type="Proteomes" id="UP001213771"/>
    </source>
</evidence>
<feature type="transmembrane region" description="Helical" evidence="1">
    <location>
        <begin position="89"/>
        <end position="107"/>
    </location>
</feature>
<evidence type="ECO:0000256" key="1">
    <source>
        <dbReference type="SAM" id="Phobius"/>
    </source>
</evidence>
<proteinExistence type="predicted"/>
<dbReference type="AlphaFoldDB" id="A0ABD4X069"/>
<evidence type="ECO:0000313" key="2">
    <source>
        <dbReference type="EMBL" id="MDD9785885.1"/>
    </source>
</evidence>
<accession>A0ABD4X069</accession>
<dbReference type="RefSeq" id="WP_274589353.1">
    <property type="nucleotide sequence ID" value="NZ_JARAOX010000219.1"/>
</dbReference>
<dbReference type="Proteomes" id="UP001213771">
    <property type="component" value="Unassembled WGS sequence"/>
</dbReference>
<protein>
    <submittedName>
        <fullName evidence="2">Uncharacterized protein</fullName>
    </submittedName>
</protein>
<comment type="caution">
    <text evidence="2">The sequence shown here is derived from an EMBL/GenBank/DDBJ whole genome shotgun (WGS) entry which is preliminary data.</text>
</comment>
<gene>
    <name evidence="2" type="ORF">PVE99_26315</name>
</gene>
<keyword evidence="1" id="KW-0812">Transmembrane</keyword>
<keyword evidence="1" id="KW-1133">Transmembrane helix</keyword>
<reference evidence="2 3" key="1">
    <citation type="submission" date="2023-02" db="EMBL/GenBank/DDBJ databases">
        <authorList>
            <person name="Olszewska D."/>
        </authorList>
    </citation>
    <scope>NUCLEOTIDE SEQUENCE [LARGE SCALE GENOMIC DNA]</scope>
    <source>
        <strain evidence="2 3">FDU301</strain>
    </source>
</reference>